<keyword evidence="2" id="KW-1185">Reference proteome</keyword>
<dbReference type="Proteomes" id="UP000253099">
    <property type="component" value="Unassembled WGS sequence"/>
</dbReference>
<dbReference type="EMBL" id="NIZT01000070">
    <property type="protein sequence ID" value="RBQ22237.1"/>
    <property type="molecule type" value="Genomic_DNA"/>
</dbReference>
<reference evidence="1 2" key="1">
    <citation type="submission" date="2018-06" db="EMBL/GenBank/DDBJ databases">
        <title>Genomic insight into two independent archaeal endosymbiosis events.</title>
        <authorList>
            <person name="Lind A.E."/>
            <person name="Lewis W.H."/>
            <person name="Spang A."/>
            <person name="Guy L."/>
            <person name="Embley M.T."/>
            <person name="Ettema T.J.G."/>
        </authorList>
    </citation>
    <scope>NUCLEOTIDE SEQUENCE [LARGE SCALE GENOMIC DNA]</scope>
    <source>
        <strain evidence="1">NOE</strain>
    </source>
</reference>
<proteinExistence type="predicted"/>
<comment type="caution">
    <text evidence="1">The sequence shown here is derived from an EMBL/GenBank/DDBJ whole genome shotgun (WGS) entry which is preliminary data.</text>
</comment>
<dbReference type="AlphaFoldDB" id="A0A366M877"/>
<protein>
    <submittedName>
        <fullName evidence="1">Uncharacterized protein</fullName>
    </submittedName>
</protein>
<name>A0A366M877_9EURY</name>
<organism evidence="1 2">
    <name type="scientific">Candidatus Methanobinarius endosymbioticus</name>
    <dbReference type="NCBI Taxonomy" id="2006182"/>
    <lineage>
        <taxon>Archaea</taxon>
        <taxon>Methanobacteriati</taxon>
        <taxon>Methanobacteriota</taxon>
        <taxon>Methanomada group</taxon>
        <taxon>Methanobacteria</taxon>
        <taxon>Methanobacteriales</taxon>
        <taxon>Methanobacteriaceae</taxon>
        <taxon>Candidatus Methanobinarius</taxon>
    </lineage>
</organism>
<sequence length="59" mass="6927">MIYMKINFENRDSFNVIGCAVEINLDSAVKDIGLLWNKYEKLLLDLANKNPLYGVRWYT</sequence>
<gene>
    <name evidence="1" type="ORF">ALNOE001_19610</name>
</gene>
<evidence type="ECO:0000313" key="1">
    <source>
        <dbReference type="EMBL" id="RBQ22237.1"/>
    </source>
</evidence>
<evidence type="ECO:0000313" key="2">
    <source>
        <dbReference type="Proteomes" id="UP000253099"/>
    </source>
</evidence>
<accession>A0A366M877</accession>